<sequence length="333" mass="37158">MATIFSPSSTSVNDDHIPTATLALPSIAISASASRRLPPPCWSADETVALIDAYKDKWYSLRRGNLRAFHWQEVANDVAYRCPSSPAKTSVQCRHKMEKLRKRYRAEIQRAAAFGGSSRFSSSWVHFQRMHSMENGPISTPPSSDEELPEKDHRNSTKRINEVYNNNGYNNQKASFLNQGPTSHGTTAGFRIRIPGQGNLGLSAPKFSSKFDDYSRNFSSSAGCLGGSTQVLQDGFMGTCELEKRGDENGNRRKGDNGVGQVVAAIRALGEGFVRMEKKKMDMARRIEEMRMEMELKRTEMILGSQQRIVEAFADAISESKTKKAKKMMMPEL</sequence>
<proteinExistence type="predicted"/>
<feature type="compositionally biased region" description="Polar residues" evidence="1">
    <location>
        <begin position="172"/>
        <end position="186"/>
    </location>
</feature>
<evidence type="ECO:0000256" key="1">
    <source>
        <dbReference type="SAM" id="MobiDB-lite"/>
    </source>
</evidence>
<feature type="region of interest" description="Disordered" evidence="1">
    <location>
        <begin position="133"/>
        <end position="188"/>
    </location>
</feature>
<evidence type="ECO:0000259" key="2">
    <source>
        <dbReference type="Pfam" id="PF13837"/>
    </source>
</evidence>
<reference evidence="3" key="1">
    <citation type="submission" date="2023-05" db="EMBL/GenBank/DDBJ databases">
        <authorList>
            <person name="Huff M."/>
        </authorList>
    </citation>
    <scope>NUCLEOTIDE SEQUENCE</scope>
</reference>
<protein>
    <recommendedName>
        <fullName evidence="2">Myb/SANT-like DNA-binding domain-containing protein</fullName>
    </recommendedName>
</protein>
<dbReference type="PANTHER" id="PTHR31307:SF49">
    <property type="entry name" value="ALCOHOL DEHYDROGENASE TRANSCRIPTION FACTOR MYB_SANT-LIKE FAMILY PROTEIN"/>
    <property type="match status" value="1"/>
</dbReference>
<name>A0AAD1ZHB5_9LAMI</name>
<dbReference type="SMART" id="SM00595">
    <property type="entry name" value="MADF"/>
    <property type="match status" value="1"/>
</dbReference>
<accession>A0AAD1ZHB5</accession>
<gene>
    <name evidence="3" type="ORF">FPE_LOCUS16911</name>
</gene>
<dbReference type="FunFam" id="1.10.10.60:FF:000152">
    <property type="entry name" value="Trihelix transcription factor ASIL2"/>
    <property type="match status" value="1"/>
</dbReference>
<dbReference type="Pfam" id="PF13837">
    <property type="entry name" value="Myb_DNA-bind_4"/>
    <property type="match status" value="1"/>
</dbReference>
<dbReference type="Proteomes" id="UP000834106">
    <property type="component" value="Chromosome 10"/>
</dbReference>
<dbReference type="InterPro" id="IPR044823">
    <property type="entry name" value="ASIL1/2-like"/>
</dbReference>
<evidence type="ECO:0000313" key="4">
    <source>
        <dbReference type="Proteomes" id="UP000834106"/>
    </source>
</evidence>
<feature type="compositionally biased region" description="Basic and acidic residues" evidence="1">
    <location>
        <begin position="150"/>
        <end position="161"/>
    </location>
</feature>
<dbReference type="AlphaFoldDB" id="A0AAD1ZHB5"/>
<dbReference type="PANTHER" id="PTHR31307">
    <property type="entry name" value="TRIHELIX TRANSCRIPTION FACTOR ASIL2"/>
    <property type="match status" value="1"/>
</dbReference>
<dbReference type="Gene3D" id="1.10.10.60">
    <property type="entry name" value="Homeodomain-like"/>
    <property type="match status" value="1"/>
</dbReference>
<dbReference type="EMBL" id="OU503045">
    <property type="protein sequence ID" value="CAI9769379.1"/>
    <property type="molecule type" value="Genomic_DNA"/>
</dbReference>
<keyword evidence="4" id="KW-1185">Reference proteome</keyword>
<feature type="domain" description="Myb/SANT-like DNA-binding" evidence="2">
    <location>
        <begin position="40"/>
        <end position="133"/>
    </location>
</feature>
<dbReference type="InterPro" id="IPR044822">
    <property type="entry name" value="Myb_DNA-bind_4"/>
</dbReference>
<organism evidence="3 4">
    <name type="scientific">Fraxinus pennsylvanica</name>
    <dbReference type="NCBI Taxonomy" id="56036"/>
    <lineage>
        <taxon>Eukaryota</taxon>
        <taxon>Viridiplantae</taxon>
        <taxon>Streptophyta</taxon>
        <taxon>Embryophyta</taxon>
        <taxon>Tracheophyta</taxon>
        <taxon>Spermatophyta</taxon>
        <taxon>Magnoliopsida</taxon>
        <taxon>eudicotyledons</taxon>
        <taxon>Gunneridae</taxon>
        <taxon>Pentapetalae</taxon>
        <taxon>asterids</taxon>
        <taxon>lamiids</taxon>
        <taxon>Lamiales</taxon>
        <taxon>Oleaceae</taxon>
        <taxon>Oleeae</taxon>
        <taxon>Fraxinus</taxon>
    </lineage>
</organism>
<feature type="compositionally biased region" description="Low complexity" evidence="1">
    <location>
        <begin position="162"/>
        <end position="171"/>
    </location>
</feature>
<evidence type="ECO:0000313" key="3">
    <source>
        <dbReference type="EMBL" id="CAI9769379.1"/>
    </source>
</evidence>